<gene>
    <name evidence="1" type="ORF">LCGC14_1521850</name>
</gene>
<protein>
    <submittedName>
        <fullName evidence="1">Uncharacterized protein</fullName>
    </submittedName>
</protein>
<dbReference type="AlphaFoldDB" id="A0A0F9IYE5"/>
<sequence>MSKIRSITTKSGFLVIDDGNGPPRDVPIADVLRAADVPSLDYNKVPTITTLTNLIVILIRTLVQRKVLDESFVDDLGMDWDLDHLIYAFEQMGGTYHEPDLDDV</sequence>
<reference evidence="1" key="1">
    <citation type="journal article" date="2015" name="Nature">
        <title>Complex archaea that bridge the gap between prokaryotes and eukaryotes.</title>
        <authorList>
            <person name="Spang A."/>
            <person name="Saw J.H."/>
            <person name="Jorgensen S.L."/>
            <person name="Zaremba-Niedzwiedzka K."/>
            <person name="Martijn J."/>
            <person name="Lind A.E."/>
            <person name="van Eijk R."/>
            <person name="Schleper C."/>
            <person name="Guy L."/>
            <person name="Ettema T.J."/>
        </authorList>
    </citation>
    <scope>NUCLEOTIDE SEQUENCE</scope>
</reference>
<name>A0A0F9IYE5_9ZZZZ</name>
<accession>A0A0F9IYE5</accession>
<proteinExistence type="predicted"/>
<evidence type="ECO:0000313" key="1">
    <source>
        <dbReference type="EMBL" id="KKM62419.1"/>
    </source>
</evidence>
<organism evidence="1">
    <name type="scientific">marine sediment metagenome</name>
    <dbReference type="NCBI Taxonomy" id="412755"/>
    <lineage>
        <taxon>unclassified sequences</taxon>
        <taxon>metagenomes</taxon>
        <taxon>ecological metagenomes</taxon>
    </lineage>
</organism>
<dbReference type="EMBL" id="LAZR01011299">
    <property type="protein sequence ID" value="KKM62419.1"/>
    <property type="molecule type" value="Genomic_DNA"/>
</dbReference>
<comment type="caution">
    <text evidence="1">The sequence shown here is derived from an EMBL/GenBank/DDBJ whole genome shotgun (WGS) entry which is preliminary data.</text>
</comment>